<dbReference type="InterPro" id="IPR008964">
    <property type="entry name" value="Invasin/intimin_cell_adhesion"/>
</dbReference>
<name>A0A395X6L0_9FIRM</name>
<evidence type="ECO:0000313" key="1">
    <source>
        <dbReference type="EMBL" id="RGV60574.1"/>
    </source>
</evidence>
<organism evidence="1 3">
    <name type="scientific">Blautia obeum</name>
    <dbReference type="NCBI Taxonomy" id="40520"/>
    <lineage>
        <taxon>Bacteria</taxon>
        <taxon>Bacillati</taxon>
        <taxon>Bacillota</taxon>
        <taxon>Clostridia</taxon>
        <taxon>Lachnospirales</taxon>
        <taxon>Lachnospiraceae</taxon>
        <taxon>Blautia</taxon>
    </lineage>
</organism>
<evidence type="ECO:0000313" key="3">
    <source>
        <dbReference type="Proteomes" id="UP000265828"/>
    </source>
</evidence>
<reference evidence="3 4" key="1">
    <citation type="submission" date="2018-08" db="EMBL/GenBank/DDBJ databases">
        <title>A genome reference for cultivated species of the human gut microbiota.</title>
        <authorList>
            <person name="Zou Y."/>
            <person name="Xue W."/>
            <person name="Luo G."/>
        </authorList>
    </citation>
    <scope>NUCLEOTIDE SEQUENCE [LARGE SCALE GENOMIC DNA]</scope>
    <source>
        <strain evidence="1 3">AF14-23</strain>
        <strain evidence="2 4">AM22-9LB</strain>
    </source>
</reference>
<protein>
    <submittedName>
        <fullName evidence="1">Uncharacterized protein</fullName>
    </submittedName>
</protein>
<comment type="caution">
    <text evidence="1">The sequence shown here is derived from an EMBL/GenBank/DDBJ whole genome shotgun (WGS) entry which is preliminary data.</text>
</comment>
<dbReference type="EMBL" id="QRZI01000017">
    <property type="protein sequence ID" value="RGV60574.1"/>
    <property type="molecule type" value="Genomic_DNA"/>
</dbReference>
<proteinExistence type="predicted"/>
<dbReference type="Proteomes" id="UP000265828">
    <property type="component" value="Unassembled WGS sequence"/>
</dbReference>
<dbReference type="RefSeq" id="WP_114001660.1">
    <property type="nucleotide sequence ID" value="NZ_JBBNFJ010000002.1"/>
</dbReference>
<sequence length="114" mass="12318">MKRLRAGIQIIIKVTITLASGKKQVISITVQKTTVRTIKITGLKSSVTVARNKKLTLKPVISPITSQEKVTCSSSNKKSVTLNSKGVITGKKKGTAYITVKSGKIRKKVKVVVK</sequence>
<accession>A0A395X6L0</accession>
<dbReference type="Gene3D" id="2.60.40.1080">
    <property type="match status" value="1"/>
</dbReference>
<evidence type="ECO:0000313" key="4">
    <source>
        <dbReference type="Proteomes" id="UP000284220"/>
    </source>
</evidence>
<dbReference type="EMBL" id="QRHZ01000001">
    <property type="protein sequence ID" value="RHG20335.1"/>
    <property type="molecule type" value="Genomic_DNA"/>
</dbReference>
<evidence type="ECO:0000313" key="2">
    <source>
        <dbReference type="EMBL" id="RHG20335.1"/>
    </source>
</evidence>
<dbReference type="Proteomes" id="UP000284220">
    <property type="component" value="Unassembled WGS sequence"/>
</dbReference>
<dbReference type="SUPFAM" id="SSF49373">
    <property type="entry name" value="Invasin/intimin cell-adhesion fragments"/>
    <property type="match status" value="1"/>
</dbReference>
<gene>
    <name evidence="2" type="ORF">DW272_03795</name>
    <name evidence="1" type="ORF">DWW07_16750</name>
</gene>
<dbReference type="AlphaFoldDB" id="A0A395X6L0"/>